<dbReference type="PROSITE" id="PS51672">
    <property type="entry name" value="ACT_LIKE"/>
    <property type="match status" value="1"/>
</dbReference>
<dbReference type="FunFam" id="3.40.50.1100:FF:000005">
    <property type="entry name" value="Threonine dehydratase catabolic"/>
    <property type="match status" value="1"/>
</dbReference>
<dbReference type="GO" id="GO:0004794">
    <property type="term" value="F:threonine deaminase activity"/>
    <property type="evidence" value="ECO:0007669"/>
    <property type="project" value="UniProtKB-UniRule"/>
</dbReference>
<dbReference type="Pfam" id="PF00291">
    <property type="entry name" value="PALP"/>
    <property type="match status" value="1"/>
</dbReference>
<comment type="caution">
    <text evidence="14">The sequence shown here is derived from an EMBL/GenBank/DDBJ whole genome shotgun (WGS) entry which is preliminary data.</text>
</comment>
<evidence type="ECO:0000256" key="7">
    <source>
        <dbReference type="ARBA" id="ARBA00022624"/>
    </source>
</evidence>
<keyword evidence="6 12" id="KW-0028">Amino-acid biosynthesis</keyword>
<dbReference type="InterPro" id="IPR011820">
    <property type="entry name" value="IlvA"/>
</dbReference>
<keyword evidence="15" id="KW-1185">Reference proteome</keyword>
<dbReference type="EC" id="4.3.1.19" evidence="12"/>
<proteinExistence type="inferred from homology"/>
<dbReference type="InterPro" id="IPR001721">
    <property type="entry name" value="TD_ACT-like"/>
</dbReference>
<comment type="pathway">
    <text evidence="3 12">Amino-acid biosynthesis; L-isoleucine biosynthesis; 2-oxobutanoate from L-threonine: step 1/1.</text>
</comment>
<name>A0A3L7JH26_9HYPH</name>
<dbReference type="InterPro" id="IPR036052">
    <property type="entry name" value="TrpB-like_PALP_sf"/>
</dbReference>
<keyword evidence="9 12" id="KW-0456">Lyase</keyword>
<feature type="domain" description="ACT-like" evidence="13">
    <location>
        <begin position="334"/>
        <end position="407"/>
    </location>
</feature>
<dbReference type="InterPro" id="IPR050147">
    <property type="entry name" value="Ser/Thr_Dehydratase"/>
</dbReference>
<dbReference type="InterPro" id="IPR001926">
    <property type="entry name" value="TrpB-like_PALP"/>
</dbReference>
<dbReference type="Gene3D" id="3.40.50.1100">
    <property type="match status" value="2"/>
</dbReference>
<dbReference type="Gene3D" id="3.40.1020.10">
    <property type="entry name" value="Biosynthetic Threonine Deaminase, Domain 3"/>
    <property type="match status" value="1"/>
</dbReference>
<keyword evidence="7 12" id="KW-0412">Isoleucine biosynthesis</keyword>
<dbReference type="Pfam" id="PF00585">
    <property type="entry name" value="Thr_dehydrat_C"/>
    <property type="match status" value="1"/>
</dbReference>
<dbReference type="RefSeq" id="WP_121646430.1">
    <property type="nucleotide sequence ID" value="NZ_RCWN01000001.1"/>
</dbReference>
<evidence type="ECO:0000256" key="8">
    <source>
        <dbReference type="ARBA" id="ARBA00022898"/>
    </source>
</evidence>
<evidence type="ECO:0000313" key="15">
    <source>
        <dbReference type="Proteomes" id="UP000281094"/>
    </source>
</evidence>
<dbReference type="CDD" id="cd01562">
    <property type="entry name" value="Thr-dehyd"/>
    <property type="match status" value="1"/>
</dbReference>
<dbReference type="NCBIfam" id="TIGR02079">
    <property type="entry name" value="THD1"/>
    <property type="match status" value="1"/>
</dbReference>
<accession>A0A3L7JH26</accession>
<dbReference type="PANTHER" id="PTHR48078:SF11">
    <property type="entry name" value="THREONINE DEHYDRATASE, MITOCHONDRIAL"/>
    <property type="match status" value="1"/>
</dbReference>
<evidence type="ECO:0000256" key="9">
    <source>
        <dbReference type="ARBA" id="ARBA00023239"/>
    </source>
</evidence>
<comment type="similarity">
    <text evidence="4 12">Belongs to the serine/threonine dehydratase family.</text>
</comment>
<sequence>MLGAARRAQKALRELFGPTPLQQNAYLSERYGAEIWLKREDLTPVRSYKLRGAFNFMRKSVMHHEGGFVCASAGNHAQGFAFACRHFGRKGTVFMPVTTPSQKIGKTRAFGGEFVDIELIGDIFDQCNEAAKEYASHNAALMVPPFDHTDIIEGQGTVMTEVLEQWPDGQPLDHLVLPVGGGGLATGMLAVAEDAGLSLQATLCEPAGAPSLKRSLEAGERLKLPRIDGFVDGAAVAQIGELPFNALRDFDPDAVLSIPENRVCSTIVEMLNIEGIVLEPAGALSIDALKDLAGPDGRALEGKRVLCVTSGGNFDFERLPEVKERALRSEGLKKYFIFRFPQRPGALRDFLSLLGPKDDIVRFEYLKKSARNFGSVVIGIETDHPSNFPALIARFDEAGWEWQDITGNDLLANLLI</sequence>
<dbReference type="SUPFAM" id="SSF53686">
    <property type="entry name" value="Tryptophan synthase beta subunit-like PLP-dependent enzymes"/>
    <property type="match status" value="1"/>
</dbReference>
<dbReference type="PROSITE" id="PS00165">
    <property type="entry name" value="DEHYDRATASE_SER_THR"/>
    <property type="match status" value="1"/>
</dbReference>
<dbReference type="CDD" id="cd04907">
    <property type="entry name" value="ACT_ThrD-I_2"/>
    <property type="match status" value="1"/>
</dbReference>
<dbReference type="SUPFAM" id="SSF55021">
    <property type="entry name" value="ACT-like"/>
    <property type="match status" value="1"/>
</dbReference>
<keyword evidence="8 12" id="KW-0663">Pyridoxal phosphate</keyword>
<evidence type="ECO:0000256" key="2">
    <source>
        <dbReference type="ARBA" id="ARBA00001933"/>
    </source>
</evidence>
<evidence type="ECO:0000256" key="4">
    <source>
        <dbReference type="ARBA" id="ARBA00010869"/>
    </source>
</evidence>
<evidence type="ECO:0000256" key="12">
    <source>
        <dbReference type="RuleBase" id="RU362012"/>
    </source>
</evidence>
<comment type="subunit">
    <text evidence="5 12">Homotetramer.</text>
</comment>
<evidence type="ECO:0000313" key="14">
    <source>
        <dbReference type="EMBL" id="RLQ89469.1"/>
    </source>
</evidence>
<dbReference type="InterPro" id="IPR038110">
    <property type="entry name" value="TD_ACT-like_sf"/>
</dbReference>
<evidence type="ECO:0000256" key="5">
    <source>
        <dbReference type="ARBA" id="ARBA00011881"/>
    </source>
</evidence>
<dbReference type="GO" id="GO:0003941">
    <property type="term" value="F:L-serine ammonia-lyase activity"/>
    <property type="evidence" value="ECO:0007669"/>
    <property type="project" value="TreeGrafter"/>
</dbReference>
<dbReference type="NCBIfam" id="NF006390">
    <property type="entry name" value="PRK08639.1"/>
    <property type="match status" value="1"/>
</dbReference>
<evidence type="ECO:0000256" key="10">
    <source>
        <dbReference type="ARBA" id="ARBA00023304"/>
    </source>
</evidence>
<comment type="cofactor">
    <cofactor evidence="2 12">
        <name>pyridoxal 5'-phosphate</name>
        <dbReference type="ChEBI" id="CHEBI:597326"/>
    </cofactor>
</comment>
<dbReference type="Proteomes" id="UP000281094">
    <property type="component" value="Unassembled WGS sequence"/>
</dbReference>
<comment type="function">
    <text evidence="11 12">Catalyzes the anaerobic formation of alpha-ketobutyrate and ammonia from threonine in a two-step reaction. The first step involved a dehydration of threonine and a production of enamine intermediates (aminocrotonate), which tautomerizes to its imine form (iminobutyrate). Both intermediates are unstable and short-lived. The second step is the nonenzymatic hydrolysis of the enamine/imine intermediates to form 2-ketobutyrate and free ammonia. In the low water environment of the cell, the second step is accelerated by RidA.</text>
</comment>
<organism evidence="14 15">
    <name type="scientific">Notoacmeibacter ruber</name>
    <dbReference type="NCBI Taxonomy" id="2670375"/>
    <lineage>
        <taxon>Bacteria</taxon>
        <taxon>Pseudomonadati</taxon>
        <taxon>Pseudomonadota</taxon>
        <taxon>Alphaproteobacteria</taxon>
        <taxon>Hyphomicrobiales</taxon>
        <taxon>Notoacmeibacteraceae</taxon>
        <taxon>Notoacmeibacter</taxon>
    </lineage>
</organism>
<evidence type="ECO:0000256" key="3">
    <source>
        <dbReference type="ARBA" id="ARBA00004810"/>
    </source>
</evidence>
<comment type="catalytic activity">
    <reaction evidence="1 12">
        <text>L-threonine = 2-oxobutanoate + NH4(+)</text>
        <dbReference type="Rhea" id="RHEA:22108"/>
        <dbReference type="ChEBI" id="CHEBI:16763"/>
        <dbReference type="ChEBI" id="CHEBI:28938"/>
        <dbReference type="ChEBI" id="CHEBI:57926"/>
        <dbReference type="EC" id="4.3.1.19"/>
    </reaction>
</comment>
<dbReference type="GO" id="GO:0006567">
    <property type="term" value="P:L-threonine catabolic process"/>
    <property type="evidence" value="ECO:0007669"/>
    <property type="project" value="TreeGrafter"/>
</dbReference>
<gene>
    <name evidence="12 14" type="primary">ilvA</name>
    <name evidence="14" type="ORF">D8780_07275</name>
</gene>
<dbReference type="PANTHER" id="PTHR48078">
    <property type="entry name" value="THREONINE DEHYDRATASE, MITOCHONDRIAL-RELATED"/>
    <property type="match status" value="1"/>
</dbReference>
<dbReference type="GO" id="GO:0006565">
    <property type="term" value="P:L-serine catabolic process"/>
    <property type="evidence" value="ECO:0007669"/>
    <property type="project" value="TreeGrafter"/>
</dbReference>
<protein>
    <recommendedName>
        <fullName evidence="12">L-threonine dehydratase</fullName>
        <ecNumber evidence="12">4.3.1.19</ecNumber>
    </recommendedName>
    <alternativeName>
        <fullName evidence="12">Threonine deaminase</fullName>
    </alternativeName>
</protein>
<evidence type="ECO:0000256" key="11">
    <source>
        <dbReference type="ARBA" id="ARBA00025527"/>
    </source>
</evidence>
<keyword evidence="10 12" id="KW-0100">Branched-chain amino acid biosynthesis</keyword>
<reference evidence="14 15" key="1">
    <citation type="submission" date="2018-10" db="EMBL/GenBank/DDBJ databases">
        <title>Notoacmeibacter sp. M2BS9Y-3-1, whole genome shotgun sequence.</title>
        <authorList>
            <person name="Tuo L."/>
        </authorList>
    </citation>
    <scope>NUCLEOTIDE SEQUENCE [LARGE SCALE GENOMIC DNA]</scope>
    <source>
        <strain evidence="14 15">M2BS9Y-3-1</strain>
    </source>
</reference>
<dbReference type="UniPathway" id="UPA00047">
    <property type="reaction ID" value="UER00054"/>
</dbReference>
<evidence type="ECO:0000256" key="6">
    <source>
        <dbReference type="ARBA" id="ARBA00022605"/>
    </source>
</evidence>
<dbReference type="GO" id="GO:0009097">
    <property type="term" value="P:isoleucine biosynthetic process"/>
    <property type="evidence" value="ECO:0007669"/>
    <property type="project" value="UniProtKB-UniRule"/>
</dbReference>
<dbReference type="EMBL" id="RCWN01000001">
    <property type="protein sequence ID" value="RLQ89469.1"/>
    <property type="molecule type" value="Genomic_DNA"/>
</dbReference>
<evidence type="ECO:0000259" key="13">
    <source>
        <dbReference type="PROSITE" id="PS51672"/>
    </source>
</evidence>
<dbReference type="GO" id="GO:0030170">
    <property type="term" value="F:pyridoxal phosphate binding"/>
    <property type="evidence" value="ECO:0007669"/>
    <property type="project" value="InterPro"/>
</dbReference>
<evidence type="ECO:0000256" key="1">
    <source>
        <dbReference type="ARBA" id="ARBA00001274"/>
    </source>
</evidence>
<dbReference type="AlphaFoldDB" id="A0A3L7JH26"/>
<dbReference type="InterPro" id="IPR045865">
    <property type="entry name" value="ACT-like_dom_sf"/>
</dbReference>
<dbReference type="InterPro" id="IPR000634">
    <property type="entry name" value="Ser/Thr_deHydtase_PyrdxlP-BS"/>
</dbReference>